<dbReference type="EMBL" id="JBEQCT010000004">
    <property type="protein sequence ID" value="MFM2485468.1"/>
    <property type="molecule type" value="Genomic_DNA"/>
</dbReference>
<dbReference type="PANTHER" id="PTHR30537">
    <property type="entry name" value="HTH-TYPE TRANSCRIPTIONAL REGULATOR"/>
    <property type="match status" value="1"/>
</dbReference>
<dbReference type="SUPFAM" id="SSF53850">
    <property type="entry name" value="Periplasmic binding protein-like II"/>
    <property type="match status" value="1"/>
</dbReference>
<name>A0ABW9G883_9GAMM</name>
<gene>
    <name evidence="6" type="ORF">ABUE30_10415</name>
</gene>
<dbReference type="CDD" id="cd08422">
    <property type="entry name" value="PBP2_CrgA_like"/>
    <property type="match status" value="1"/>
</dbReference>
<keyword evidence="4" id="KW-0804">Transcription</keyword>
<organism evidence="6 7">
    <name type="scientific">Celerinatantimonas yamalensis</name>
    <dbReference type="NCBI Taxonomy" id="559956"/>
    <lineage>
        <taxon>Bacteria</taxon>
        <taxon>Pseudomonadati</taxon>
        <taxon>Pseudomonadota</taxon>
        <taxon>Gammaproteobacteria</taxon>
        <taxon>Celerinatantimonadaceae</taxon>
        <taxon>Celerinatantimonas</taxon>
    </lineage>
</organism>
<dbReference type="InterPro" id="IPR036388">
    <property type="entry name" value="WH-like_DNA-bd_sf"/>
</dbReference>
<dbReference type="Gene3D" id="3.40.190.290">
    <property type="match status" value="1"/>
</dbReference>
<dbReference type="Proteomes" id="UP001629953">
    <property type="component" value="Unassembled WGS sequence"/>
</dbReference>
<dbReference type="SUPFAM" id="SSF46785">
    <property type="entry name" value="Winged helix' DNA-binding domain"/>
    <property type="match status" value="1"/>
</dbReference>
<keyword evidence="3" id="KW-0238">DNA-binding</keyword>
<evidence type="ECO:0000313" key="6">
    <source>
        <dbReference type="EMBL" id="MFM2485468.1"/>
    </source>
</evidence>
<dbReference type="Gene3D" id="1.10.10.10">
    <property type="entry name" value="Winged helix-like DNA-binding domain superfamily/Winged helix DNA-binding domain"/>
    <property type="match status" value="1"/>
</dbReference>
<evidence type="ECO:0000256" key="3">
    <source>
        <dbReference type="ARBA" id="ARBA00023125"/>
    </source>
</evidence>
<dbReference type="PROSITE" id="PS50931">
    <property type="entry name" value="HTH_LYSR"/>
    <property type="match status" value="1"/>
</dbReference>
<evidence type="ECO:0000256" key="4">
    <source>
        <dbReference type="ARBA" id="ARBA00023163"/>
    </source>
</evidence>
<feature type="domain" description="HTH lysR-type" evidence="5">
    <location>
        <begin position="1"/>
        <end position="59"/>
    </location>
</feature>
<proteinExistence type="inferred from homology"/>
<keyword evidence="7" id="KW-1185">Reference proteome</keyword>
<keyword evidence="2" id="KW-0805">Transcription regulation</keyword>
<dbReference type="InterPro" id="IPR005119">
    <property type="entry name" value="LysR_subst-bd"/>
</dbReference>
<dbReference type="InterPro" id="IPR036390">
    <property type="entry name" value="WH_DNA-bd_sf"/>
</dbReference>
<dbReference type="Pfam" id="PF03466">
    <property type="entry name" value="LysR_substrate"/>
    <property type="match status" value="1"/>
</dbReference>
<comment type="similarity">
    <text evidence="1">Belongs to the LysR transcriptional regulatory family.</text>
</comment>
<evidence type="ECO:0000259" key="5">
    <source>
        <dbReference type="PROSITE" id="PS50931"/>
    </source>
</evidence>
<evidence type="ECO:0000313" key="7">
    <source>
        <dbReference type="Proteomes" id="UP001629953"/>
    </source>
</evidence>
<evidence type="ECO:0000256" key="1">
    <source>
        <dbReference type="ARBA" id="ARBA00009437"/>
    </source>
</evidence>
<dbReference type="Pfam" id="PF00126">
    <property type="entry name" value="HTH_1"/>
    <property type="match status" value="1"/>
</dbReference>
<evidence type="ECO:0000256" key="2">
    <source>
        <dbReference type="ARBA" id="ARBA00023015"/>
    </source>
</evidence>
<accession>A0ABW9G883</accession>
<comment type="caution">
    <text evidence="6">The sequence shown here is derived from an EMBL/GenBank/DDBJ whole genome shotgun (WGS) entry which is preliminary data.</text>
</comment>
<dbReference type="InterPro" id="IPR000847">
    <property type="entry name" value="LysR_HTH_N"/>
</dbReference>
<reference evidence="6 7" key="1">
    <citation type="journal article" date="2013" name="Int. J. Syst. Evol. Microbiol.">
        <title>Celerinatantimonas yamalensis sp. nov., a cold-adapted diazotrophic bacterium from a cold permafrost brine.</title>
        <authorList>
            <person name="Shcherbakova V."/>
            <person name="Chuvilskaya N."/>
            <person name="Rivkina E."/>
            <person name="Demidov N."/>
            <person name="Uchaeva V."/>
            <person name="Suetin S."/>
            <person name="Suzina N."/>
            <person name="Gilichinsky D."/>
        </authorList>
    </citation>
    <scope>NUCLEOTIDE SEQUENCE [LARGE SCALE GENOMIC DNA]</scope>
    <source>
        <strain evidence="6 7">C7</strain>
    </source>
</reference>
<protein>
    <submittedName>
        <fullName evidence="6">LysR family transcriptional regulator</fullName>
    </submittedName>
</protein>
<sequence length="299" mass="33963">MDKLNLMNSFVHIAELRSYTAAAAKLNKTKALMSTHVRQLEESLNVRLISRSTRGFTLTEAGLHYYQKARHILDEISEMEVDLLDGEQQMAGRLRISVPNTFGEQVMMEFISQFIAHYPKMNIEVLLTDQFIDLINQGFDLAIRIGYLKDSTMIAKEIGQVYSVLVASPQLIDALNIAHPQDLNGFPMIFDTNLRGDRQRWVAHRNGQQFPLELKPVAYVNSARASAELARHNVGVACCPMFAVHQYIAEGSLVALLSDYDFGRAPINAIYPNRQQLSVRARHFIDEFADYLRQYQAVN</sequence>
<dbReference type="InterPro" id="IPR058163">
    <property type="entry name" value="LysR-type_TF_proteobact-type"/>
</dbReference>
<dbReference type="PANTHER" id="PTHR30537:SF5">
    <property type="entry name" value="HTH-TYPE TRANSCRIPTIONAL ACTIVATOR TTDR-RELATED"/>
    <property type="match status" value="1"/>
</dbReference>